<sequence>MGVSVAGEYGCGRGAEEVAELLERLRSIDEECRIEAAREIRWLTKTYLKNRQKFSGAVKPLVSMLRSGSQEAAQAAILALLNLAVKDERNKIKIVDAGALAPLCDFLQSPDSILQEYAAASLLTLSASTPNKTTICSAGAIPLLITALTCGTPQAKIDAASALFNLATLPENLSPILNSHPIHPIITLLKSINKSSKTAEKCCALIESLLCFHMSTAAAALTSVEGGVLAVVEALEDGSVASKEHAVGALLAMCQSDRSRYREVILNEGAIPGLLELTVQGTPAAQAKARDLLKLLRESPRPRTALQADTLENVVCGIVSRIESVDQTGVAMAKKMMAEMVQVSMEQSLRHLQQRAFFARSDL</sequence>
<dbReference type="AlphaFoldDB" id="A0AAP0B242"/>
<name>A0AAP0B242_9ASPA</name>
<dbReference type="InterPro" id="IPR011989">
    <property type="entry name" value="ARM-like"/>
</dbReference>
<dbReference type="Pfam" id="PF25598">
    <property type="entry name" value="ARM_PUB"/>
    <property type="match status" value="1"/>
</dbReference>
<dbReference type="SMART" id="SM00185">
    <property type="entry name" value="ARM"/>
    <property type="match status" value="3"/>
</dbReference>
<keyword evidence="5" id="KW-1185">Reference proteome</keyword>
<dbReference type="InterPro" id="IPR000225">
    <property type="entry name" value="Armadillo"/>
</dbReference>
<evidence type="ECO:0000259" key="3">
    <source>
        <dbReference type="Pfam" id="PF25598"/>
    </source>
</evidence>
<gene>
    <name evidence="4" type="primary">PUB45</name>
    <name evidence="4" type="ORF">KSP39_PZI019467</name>
</gene>
<accession>A0AAP0B242</accession>
<evidence type="ECO:0000256" key="2">
    <source>
        <dbReference type="PROSITE-ProRule" id="PRU00259"/>
    </source>
</evidence>
<keyword evidence="1" id="KW-0833">Ubl conjugation pathway</keyword>
<dbReference type="InterPro" id="IPR058678">
    <property type="entry name" value="ARM_PUB"/>
</dbReference>
<evidence type="ECO:0000313" key="4">
    <source>
        <dbReference type="EMBL" id="KAK8923911.1"/>
    </source>
</evidence>
<evidence type="ECO:0000313" key="5">
    <source>
        <dbReference type="Proteomes" id="UP001418222"/>
    </source>
</evidence>
<feature type="domain" description="U-box" evidence="3">
    <location>
        <begin position="17"/>
        <end position="311"/>
    </location>
</feature>
<dbReference type="PANTHER" id="PTHR23315">
    <property type="entry name" value="U BOX DOMAIN-CONTAINING"/>
    <property type="match status" value="1"/>
</dbReference>
<organism evidence="4 5">
    <name type="scientific">Platanthera zijinensis</name>
    <dbReference type="NCBI Taxonomy" id="2320716"/>
    <lineage>
        <taxon>Eukaryota</taxon>
        <taxon>Viridiplantae</taxon>
        <taxon>Streptophyta</taxon>
        <taxon>Embryophyta</taxon>
        <taxon>Tracheophyta</taxon>
        <taxon>Spermatophyta</taxon>
        <taxon>Magnoliopsida</taxon>
        <taxon>Liliopsida</taxon>
        <taxon>Asparagales</taxon>
        <taxon>Orchidaceae</taxon>
        <taxon>Orchidoideae</taxon>
        <taxon>Orchideae</taxon>
        <taxon>Orchidinae</taxon>
        <taxon>Platanthera</taxon>
    </lineage>
</organism>
<dbReference type="EMBL" id="JBBWWQ010000017">
    <property type="protein sequence ID" value="KAK8923911.1"/>
    <property type="molecule type" value="Genomic_DNA"/>
</dbReference>
<comment type="caution">
    <text evidence="4">The sequence shown here is derived from an EMBL/GenBank/DDBJ whole genome shotgun (WGS) entry which is preliminary data.</text>
</comment>
<dbReference type="Proteomes" id="UP001418222">
    <property type="component" value="Unassembled WGS sequence"/>
</dbReference>
<dbReference type="FunFam" id="1.25.10.10:FF:000300">
    <property type="entry name" value="U-box domain-containing protein 4"/>
    <property type="match status" value="1"/>
</dbReference>
<dbReference type="PROSITE" id="PS50176">
    <property type="entry name" value="ARM_REPEAT"/>
    <property type="match status" value="1"/>
</dbReference>
<dbReference type="Gene3D" id="1.25.10.10">
    <property type="entry name" value="Leucine-rich Repeat Variant"/>
    <property type="match status" value="2"/>
</dbReference>
<protein>
    <submittedName>
        <fullName evidence="4">U-box domain-containing protein 45</fullName>
    </submittedName>
</protein>
<evidence type="ECO:0000256" key="1">
    <source>
        <dbReference type="ARBA" id="ARBA00022786"/>
    </source>
</evidence>
<dbReference type="SUPFAM" id="SSF48371">
    <property type="entry name" value="ARM repeat"/>
    <property type="match status" value="1"/>
</dbReference>
<dbReference type="InterPro" id="IPR016024">
    <property type="entry name" value="ARM-type_fold"/>
</dbReference>
<reference evidence="4 5" key="1">
    <citation type="journal article" date="2022" name="Nat. Plants">
        <title>Genomes of leafy and leafless Platanthera orchids illuminate the evolution of mycoheterotrophy.</title>
        <authorList>
            <person name="Li M.H."/>
            <person name="Liu K.W."/>
            <person name="Li Z."/>
            <person name="Lu H.C."/>
            <person name="Ye Q.L."/>
            <person name="Zhang D."/>
            <person name="Wang J.Y."/>
            <person name="Li Y.F."/>
            <person name="Zhong Z.M."/>
            <person name="Liu X."/>
            <person name="Yu X."/>
            <person name="Liu D.K."/>
            <person name="Tu X.D."/>
            <person name="Liu B."/>
            <person name="Hao Y."/>
            <person name="Liao X.Y."/>
            <person name="Jiang Y.T."/>
            <person name="Sun W.H."/>
            <person name="Chen J."/>
            <person name="Chen Y.Q."/>
            <person name="Ai Y."/>
            <person name="Zhai J.W."/>
            <person name="Wu S.S."/>
            <person name="Zhou Z."/>
            <person name="Hsiao Y.Y."/>
            <person name="Wu W.L."/>
            <person name="Chen Y.Y."/>
            <person name="Lin Y.F."/>
            <person name="Hsu J.L."/>
            <person name="Li C.Y."/>
            <person name="Wang Z.W."/>
            <person name="Zhao X."/>
            <person name="Zhong W.Y."/>
            <person name="Ma X.K."/>
            <person name="Ma L."/>
            <person name="Huang J."/>
            <person name="Chen G.Z."/>
            <person name="Huang M.Z."/>
            <person name="Huang L."/>
            <person name="Peng D.H."/>
            <person name="Luo Y.B."/>
            <person name="Zou S.Q."/>
            <person name="Chen S.P."/>
            <person name="Lan S."/>
            <person name="Tsai W.C."/>
            <person name="Van de Peer Y."/>
            <person name="Liu Z.J."/>
        </authorList>
    </citation>
    <scope>NUCLEOTIDE SEQUENCE [LARGE SCALE GENOMIC DNA]</scope>
    <source>
        <strain evidence="4">Lor287</strain>
    </source>
</reference>
<dbReference type="PANTHER" id="PTHR23315:SF65">
    <property type="entry name" value="ARM REPEAT SUPERFAMILY PROTEIN"/>
    <property type="match status" value="1"/>
</dbReference>
<feature type="repeat" description="ARM" evidence="2">
    <location>
        <begin position="56"/>
        <end position="98"/>
    </location>
</feature>
<proteinExistence type="predicted"/>